<evidence type="ECO:0000256" key="4">
    <source>
        <dbReference type="SAM" id="Coils"/>
    </source>
</evidence>
<dbReference type="Proteomes" id="UP000198612">
    <property type="component" value="Unassembled WGS sequence"/>
</dbReference>
<dbReference type="EMBL" id="FNBJ01000008">
    <property type="protein sequence ID" value="SDF25372.1"/>
    <property type="molecule type" value="Genomic_DNA"/>
</dbReference>
<accession>A0A1G6IVU4</accession>
<dbReference type="AlphaFoldDB" id="A0A1G6IVU4"/>
<evidence type="ECO:0000313" key="9">
    <source>
        <dbReference type="EMBL" id="SES80416.1"/>
    </source>
</evidence>
<dbReference type="HAMAP" id="MF_00274">
    <property type="entry name" value="DNA_YbaB_EbfC"/>
    <property type="match status" value="1"/>
</dbReference>
<evidence type="ECO:0000313" key="8">
    <source>
        <dbReference type="EMBL" id="SDI45474.1"/>
    </source>
</evidence>
<keyword evidence="1 3" id="KW-0963">Cytoplasm</keyword>
<dbReference type="EMBL" id="SOEF01000022">
    <property type="protein sequence ID" value="TDX42319.1"/>
    <property type="molecule type" value="Genomic_DNA"/>
</dbReference>
<reference evidence="8 13" key="1">
    <citation type="submission" date="2016-10" db="EMBL/GenBank/DDBJ databases">
        <authorList>
            <person name="de Groot N.N."/>
        </authorList>
    </citation>
    <scope>NUCLEOTIDE SEQUENCE [LARGE SCALE GENOMIC DNA]</scope>
    <source>
        <strain evidence="8 13">WG7</strain>
    </source>
</reference>
<dbReference type="STRING" id="54121.SAMN04515653_108120"/>
<evidence type="ECO:0000313" key="7">
    <source>
        <dbReference type="EMBL" id="SDF25372.1"/>
    </source>
</evidence>
<name>A0A1G6IVU4_9FIRM</name>
<dbReference type="PANTHER" id="PTHR33449">
    <property type="entry name" value="NUCLEOID-ASSOCIATED PROTEIN YBAB"/>
    <property type="match status" value="1"/>
</dbReference>
<organism evidence="6 18">
    <name type="scientific">Halanaerobium congolense</name>
    <dbReference type="NCBI Taxonomy" id="54121"/>
    <lineage>
        <taxon>Bacteria</taxon>
        <taxon>Bacillati</taxon>
        <taxon>Bacillota</taxon>
        <taxon>Clostridia</taxon>
        <taxon>Halanaerobiales</taxon>
        <taxon>Halanaerobiaceae</taxon>
        <taxon>Halanaerobium</taxon>
    </lineage>
</organism>
<evidence type="ECO:0000313" key="12">
    <source>
        <dbReference type="Proteomes" id="UP000198612"/>
    </source>
</evidence>
<feature type="coiled-coil region" evidence="4">
    <location>
        <begin position="3"/>
        <end position="30"/>
    </location>
</feature>
<evidence type="ECO:0000313" key="13">
    <source>
        <dbReference type="Proteomes" id="UP000198945"/>
    </source>
</evidence>
<dbReference type="NCBIfam" id="TIGR00103">
    <property type="entry name" value="DNA_YbaB_EbfC"/>
    <property type="match status" value="1"/>
</dbReference>
<dbReference type="InterPro" id="IPR004401">
    <property type="entry name" value="YbaB/EbfC"/>
</dbReference>
<comment type="similarity">
    <text evidence="3">Belongs to the YbaB/EbfC family.</text>
</comment>
<dbReference type="GeneID" id="57013178"/>
<reference evidence="5 15" key="3">
    <citation type="submission" date="2018-04" db="EMBL/GenBank/DDBJ databases">
        <title>Subsurface microbial communities from deep shales in Ohio and West Virginia, USA.</title>
        <authorList>
            <person name="Wrighton K."/>
        </authorList>
    </citation>
    <scope>NUCLEOTIDE SEQUENCE [LARGE SCALE GENOMIC DNA]</scope>
    <source>
        <strain evidence="11 16">DSMZ 11287</strain>
        <strain evidence="5 15">MSL28</strain>
    </source>
</reference>
<evidence type="ECO:0000256" key="1">
    <source>
        <dbReference type="ARBA" id="ARBA00022490"/>
    </source>
</evidence>
<evidence type="ECO:0000313" key="16">
    <source>
        <dbReference type="Proteomes" id="UP000295472"/>
    </source>
</evidence>
<keyword evidence="4" id="KW-0175">Coiled coil</keyword>
<dbReference type="PANTHER" id="PTHR33449:SF1">
    <property type="entry name" value="NUCLEOID-ASSOCIATED PROTEIN YBAB"/>
    <property type="match status" value="1"/>
</dbReference>
<evidence type="ECO:0000313" key="18">
    <source>
        <dbReference type="Proteomes" id="UP000324896"/>
    </source>
</evidence>
<gene>
    <name evidence="10" type="ORF">BY453_10376</name>
    <name evidence="11" type="ORF">C7954_12224</name>
    <name evidence="5" type="ORF">C8C78_101107</name>
    <name evidence="6" type="ORF">SAMN04488597_102103</name>
    <name evidence="7" type="ORF">SAMN04488598_108103</name>
    <name evidence="9" type="ORF">SAMN04515652_106121</name>
    <name evidence="8" type="ORF">SAMN04515654_106120</name>
</gene>
<dbReference type="Proteomes" id="UP000295758">
    <property type="component" value="Unassembled WGS sequence"/>
</dbReference>
<comment type="function">
    <text evidence="3">Binds to DNA and alters its conformation. May be involved in regulation of gene expression, nucleoid organization and DNA protection.</text>
</comment>
<dbReference type="GO" id="GO:0043590">
    <property type="term" value="C:bacterial nucleoid"/>
    <property type="evidence" value="ECO:0007669"/>
    <property type="project" value="UniProtKB-UniRule"/>
</dbReference>
<evidence type="ECO:0000256" key="2">
    <source>
        <dbReference type="ARBA" id="ARBA00023125"/>
    </source>
</evidence>
<dbReference type="Proteomes" id="UP000247389">
    <property type="component" value="Unassembled WGS sequence"/>
</dbReference>
<dbReference type="EMBL" id="QICM01000001">
    <property type="protein sequence ID" value="PXV70114.1"/>
    <property type="molecule type" value="Genomic_DNA"/>
</dbReference>
<comment type="subcellular location">
    <subcellularLocation>
        <location evidence="3">Cytoplasm</location>
        <location evidence="3">Nucleoid</location>
    </subcellularLocation>
</comment>
<dbReference type="SUPFAM" id="SSF82607">
    <property type="entry name" value="YbaB-like"/>
    <property type="match status" value="1"/>
</dbReference>
<reference evidence="10 17" key="4">
    <citation type="submission" date="2019-03" db="EMBL/GenBank/DDBJ databases">
        <title>Deep subsurface shale carbon reservoir microbial communities from Ohio and West Virginia, USA.</title>
        <authorList>
            <person name="Wrighton K."/>
        </authorList>
    </citation>
    <scope>NUCLEOTIDE SEQUENCE [LARGE SCALE GENOMIC DNA]</scope>
    <source>
        <strain evidence="10 17">UTICA-S4D12</strain>
    </source>
</reference>
<dbReference type="EMBL" id="FMYT01000002">
    <property type="protein sequence ID" value="SDC10604.1"/>
    <property type="molecule type" value="Genomic_DNA"/>
</dbReference>
<dbReference type="EMBL" id="FNEH01000006">
    <property type="protein sequence ID" value="SDI45474.1"/>
    <property type="molecule type" value="Genomic_DNA"/>
</dbReference>
<dbReference type="GO" id="GO:0003677">
    <property type="term" value="F:DNA binding"/>
    <property type="evidence" value="ECO:0007669"/>
    <property type="project" value="UniProtKB-UniRule"/>
</dbReference>
<dbReference type="Proteomes" id="UP000199519">
    <property type="component" value="Unassembled WGS sequence"/>
</dbReference>
<dbReference type="PIRSF" id="PIRSF004555">
    <property type="entry name" value="UCP004555"/>
    <property type="match status" value="1"/>
</dbReference>
<dbReference type="OrthoDB" id="9795263at2"/>
<evidence type="ECO:0000313" key="14">
    <source>
        <dbReference type="Proteomes" id="UP000199519"/>
    </source>
</evidence>
<dbReference type="Gene3D" id="3.30.1310.10">
    <property type="entry name" value="Nucleoid-associated protein YbaB-like domain"/>
    <property type="match status" value="1"/>
</dbReference>
<dbReference type="Pfam" id="PF02575">
    <property type="entry name" value="YbaB_DNA_bd"/>
    <property type="match status" value="1"/>
</dbReference>
<comment type="subunit">
    <text evidence="3">Homodimer.</text>
</comment>
<keyword evidence="2 3" id="KW-0238">DNA-binding</keyword>
<dbReference type="Proteomes" id="UP000198945">
    <property type="component" value="Unassembled WGS sequence"/>
</dbReference>
<dbReference type="GO" id="GO:0005829">
    <property type="term" value="C:cytosol"/>
    <property type="evidence" value="ECO:0007669"/>
    <property type="project" value="TreeGrafter"/>
</dbReference>
<dbReference type="Proteomes" id="UP000295472">
    <property type="component" value="Unassembled WGS sequence"/>
</dbReference>
<dbReference type="Proteomes" id="UP000324896">
    <property type="component" value="Unassembled WGS sequence"/>
</dbReference>
<dbReference type="EMBL" id="SOAA01000003">
    <property type="protein sequence ID" value="TDS33916.1"/>
    <property type="molecule type" value="Genomic_DNA"/>
</dbReference>
<dbReference type="EMBL" id="FOHG01000006">
    <property type="protein sequence ID" value="SES80416.1"/>
    <property type="molecule type" value="Genomic_DNA"/>
</dbReference>
<sequence length="102" mass="11221">MNMQKMMKQAQKMQAKMAKMQEELEEKTLEATAGGGAVKVVVNGKQEVVDLQIDPEVVDPEDVEMLEDLVLAAVNQGMREIQEMVNEEMGKVTGGMNLPGMP</sequence>
<dbReference type="RefSeq" id="WP_073158447.1">
    <property type="nucleotide sequence ID" value="NZ_FMYT01000002.1"/>
</dbReference>
<evidence type="ECO:0000313" key="6">
    <source>
        <dbReference type="EMBL" id="SDC10604.1"/>
    </source>
</evidence>
<protein>
    <recommendedName>
        <fullName evidence="3">Nucleoid-associated protein BY453_10376</fullName>
    </recommendedName>
</protein>
<evidence type="ECO:0000313" key="5">
    <source>
        <dbReference type="EMBL" id="PXV70114.1"/>
    </source>
</evidence>
<reference evidence="12 14" key="2">
    <citation type="submission" date="2016-10" db="EMBL/GenBank/DDBJ databases">
        <authorList>
            <person name="Varghese N."/>
            <person name="Submissions S."/>
        </authorList>
    </citation>
    <scope>NUCLEOTIDE SEQUENCE [LARGE SCALE GENOMIC DNA]</scope>
    <source>
        <strain evidence="6 18">WG10</strain>
        <strain evidence="7 14">WG2</strain>
        <strain evidence="9 12">WG5</strain>
    </source>
</reference>
<dbReference type="FunFam" id="3.30.1310.10:FF:000002">
    <property type="entry name" value="Nucleoid-associated protein IKC_06587"/>
    <property type="match status" value="1"/>
</dbReference>
<evidence type="ECO:0000313" key="15">
    <source>
        <dbReference type="Proteomes" id="UP000247389"/>
    </source>
</evidence>
<evidence type="ECO:0000313" key="10">
    <source>
        <dbReference type="EMBL" id="TDS33916.1"/>
    </source>
</evidence>
<proteinExistence type="inferred from homology"/>
<dbReference type="InterPro" id="IPR036894">
    <property type="entry name" value="YbaB-like_sf"/>
</dbReference>
<evidence type="ECO:0000313" key="11">
    <source>
        <dbReference type="EMBL" id="TDX42319.1"/>
    </source>
</evidence>
<evidence type="ECO:0000313" key="17">
    <source>
        <dbReference type="Proteomes" id="UP000295758"/>
    </source>
</evidence>
<keyword evidence="14" id="KW-1185">Reference proteome</keyword>
<evidence type="ECO:0000256" key="3">
    <source>
        <dbReference type="HAMAP-Rule" id="MF_00274"/>
    </source>
</evidence>